<dbReference type="InterPro" id="IPR011990">
    <property type="entry name" value="TPR-like_helical_dom_sf"/>
</dbReference>
<reference evidence="2" key="1">
    <citation type="journal article" date="2023" name="Commun. Biol.">
        <title>Genome analysis of Parmales, the sister group of diatoms, reveals the evolutionary specialization of diatoms from phago-mixotrophs to photoautotrophs.</title>
        <authorList>
            <person name="Ban H."/>
            <person name="Sato S."/>
            <person name="Yoshikawa S."/>
            <person name="Yamada K."/>
            <person name="Nakamura Y."/>
            <person name="Ichinomiya M."/>
            <person name="Sato N."/>
            <person name="Blanc-Mathieu R."/>
            <person name="Endo H."/>
            <person name="Kuwata A."/>
            <person name="Ogata H."/>
        </authorList>
    </citation>
    <scope>NUCLEOTIDE SEQUENCE [LARGE SCALE GENOMIC DNA]</scope>
</reference>
<organism evidence="1 2">
    <name type="scientific">Triparma laevis f. inornata</name>
    <dbReference type="NCBI Taxonomy" id="1714386"/>
    <lineage>
        <taxon>Eukaryota</taxon>
        <taxon>Sar</taxon>
        <taxon>Stramenopiles</taxon>
        <taxon>Ochrophyta</taxon>
        <taxon>Bolidophyceae</taxon>
        <taxon>Parmales</taxon>
        <taxon>Triparmaceae</taxon>
        <taxon>Triparma</taxon>
    </lineage>
</organism>
<dbReference type="Proteomes" id="UP001162640">
    <property type="component" value="Unassembled WGS sequence"/>
</dbReference>
<dbReference type="AlphaFoldDB" id="A0A9W7B279"/>
<comment type="caution">
    <text evidence="1">The sequence shown here is derived from an EMBL/GenBank/DDBJ whole genome shotgun (WGS) entry which is preliminary data.</text>
</comment>
<evidence type="ECO:0008006" key="3">
    <source>
        <dbReference type="Google" id="ProtNLM"/>
    </source>
</evidence>
<protein>
    <recommendedName>
        <fullName evidence="3">Kinesin light chain</fullName>
    </recommendedName>
</protein>
<evidence type="ECO:0000313" key="2">
    <source>
        <dbReference type="Proteomes" id="UP001162640"/>
    </source>
</evidence>
<dbReference type="EMBL" id="BLQM01000270">
    <property type="protein sequence ID" value="GMH79762.1"/>
    <property type="molecule type" value="Genomic_DNA"/>
</dbReference>
<name>A0A9W7B279_9STRA</name>
<accession>A0A9W7B279</accession>
<evidence type="ECO:0000313" key="1">
    <source>
        <dbReference type="EMBL" id="GMH79762.1"/>
    </source>
</evidence>
<dbReference type="Gene3D" id="1.25.40.10">
    <property type="entry name" value="Tetratricopeptide repeat domain"/>
    <property type="match status" value="1"/>
</dbReference>
<sequence>MNTAIVYMSLKDYGKAGELYERVLDGYEAQLGKDHEETKRCSRNFKTFLNASGDSERLAQLITSYSGLAVKK</sequence>
<dbReference type="Pfam" id="PF13424">
    <property type="entry name" value="TPR_12"/>
    <property type="match status" value="1"/>
</dbReference>
<proteinExistence type="predicted"/>
<gene>
    <name evidence="1" type="ORF">TL16_g08265</name>
</gene>